<evidence type="ECO:0000256" key="2">
    <source>
        <dbReference type="SAM" id="Phobius"/>
    </source>
</evidence>
<gene>
    <name evidence="3" type="ORF">BC936DRAFT_147790</name>
</gene>
<evidence type="ECO:0000313" key="4">
    <source>
        <dbReference type="Proteomes" id="UP000268093"/>
    </source>
</evidence>
<dbReference type="AlphaFoldDB" id="A0A433D4J2"/>
<keyword evidence="2" id="KW-0472">Membrane</keyword>
<protein>
    <submittedName>
        <fullName evidence="3">Uncharacterized protein</fullName>
    </submittedName>
</protein>
<comment type="caution">
    <text evidence="3">The sequence shown here is derived from an EMBL/GenBank/DDBJ whole genome shotgun (WGS) entry which is preliminary data.</text>
</comment>
<accession>A0A433D4J2</accession>
<feature type="compositionally biased region" description="Basic and acidic residues" evidence="1">
    <location>
        <begin position="1"/>
        <end position="11"/>
    </location>
</feature>
<organism evidence="3 4">
    <name type="scientific">Jimgerdemannia flammicorona</name>
    <dbReference type="NCBI Taxonomy" id="994334"/>
    <lineage>
        <taxon>Eukaryota</taxon>
        <taxon>Fungi</taxon>
        <taxon>Fungi incertae sedis</taxon>
        <taxon>Mucoromycota</taxon>
        <taxon>Mucoromycotina</taxon>
        <taxon>Endogonomycetes</taxon>
        <taxon>Endogonales</taxon>
        <taxon>Endogonaceae</taxon>
        <taxon>Jimgerdemannia</taxon>
    </lineage>
</organism>
<evidence type="ECO:0000256" key="1">
    <source>
        <dbReference type="SAM" id="MobiDB-lite"/>
    </source>
</evidence>
<keyword evidence="4" id="KW-1185">Reference proteome</keyword>
<feature type="region of interest" description="Disordered" evidence="1">
    <location>
        <begin position="1"/>
        <end position="26"/>
    </location>
</feature>
<reference evidence="3 4" key="1">
    <citation type="journal article" date="2018" name="New Phytol.">
        <title>Phylogenomics of Endogonaceae and evolution of mycorrhizas within Mucoromycota.</title>
        <authorList>
            <person name="Chang Y."/>
            <person name="Desiro A."/>
            <person name="Na H."/>
            <person name="Sandor L."/>
            <person name="Lipzen A."/>
            <person name="Clum A."/>
            <person name="Barry K."/>
            <person name="Grigoriev I.V."/>
            <person name="Martin F.M."/>
            <person name="Stajich J.E."/>
            <person name="Smith M.E."/>
            <person name="Bonito G."/>
            <person name="Spatafora J.W."/>
        </authorList>
    </citation>
    <scope>NUCLEOTIDE SEQUENCE [LARGE SCALE GENOMIC DNA]</scope>
    <source>
        <strain evidence="3 4">GMNB39</strain>
    </source>
</reference>
<feature type="transmembrane region" description="Helical" evidence="2">
    <location>
        <begin position="36"/>
        <end position="58"/>
    </location>
</feature>
<proteinExistence type="predicted"/>
<sequence>MADQPQLHEHTPLLADPESTVDPPPPQAPWNWRRTLALAVFYALIAVFIFYSLSYFIADELVRYPPALATTISPYPTKFSIKWEHAVTLSPVRNYVTYMDDRDTGTKQPISTLSVIRRGGWFISGKSFWLQLQEKQNALPLSPEHLDPDKPAVYQVGDVRTGFSWWQVFFSDVPSALYITFHHDDATVDPLLRCEYRIDFYKLARRCPGEKSFQPVAHIYDGLWNLEEIYIGAGDKGTLPEGRGGDSFGT</sequence>
<dbReference type="Proteomes" id="UP000268093">
    <property type="component" value="Unassembled WGS sequence"/>
</dbReference>
<dbReference type="EMBL" id="RBNI01006825">
    <property type="protein sequence ID" value="RUP45745.1"/>
    <property type="molecule type" value="Genomic_DNA"/>
</dbReference>
<keyword evidence="2" id="KW-1133">Transmembrane helix</keyword>
<keyword evidence="2" id="KW-0812">Transmembrane</keyword>
<name>A0A433D4J2_9FUNG</name>
<evidence type="ECO:0000313" key="3">
    <source>
        <dbReference type="EMBL" id="RUP45745.1"/>
    </source>
</evidence>